<organism evidence="1">
    <name type="scientific">uncultured Acidimicrobiales bacterium</name>
    <dbReference type="NCBI Taxonomy" id="310071"/>
    <lineage>
        <taxon>Bacteria</taxon>
        <taxon>Bacillati</taxon>
        <taxon>Actinomycetota</taxon>
        <taxon>Acidimicrobiia</taxon>
        <taxon>Acidimicrobiales</taxon>
        <taxon>environmental samples</taxon>
    </lineage>
</organism>
<reference evidence="1" key="1">
    <citation type="submission" date="2020-02" db="EMBL/GenBank/DDBJ databases">
        <authorList>
            <person name="Meier V. D."/>
        </authorList>
    </citation>
    <scope>NUCLEOTIDE SEQUENCE</scope>
    <source>
        <strain evidence="1">AVDCRST_MAG20</strain>
    </source>
</reference>
<sequence>MAPVPPSSSDHPPSWSFGYPIYHAETRAQWRAWLAANHDSRPGVWLCSWRAATGRAVCPYPEAVEEAICFGWIDSTVNILDEDRSLQLVTPRKPKSTWTRLNRRRVAEMEAAGLMTDAGRRAVEVAQANGWWTIYDPVEDLVEPADLGAKLDADVRARASWDGFPASARKAMLWWVISAVKDDTRAKRVATVVEKAARGERAQG</sequence>
<dbReference type="AlphaFoldDB" id="A0A6J4HHS6"/>
<gene>
    <name evidence="1" type="ORF">AVDCRST_MAG20-663</name>
</gene>
<proteinExistence type="predicted"/>
<dbReference type="Pfam" id="PF13376">
    <property type="entry name" value="OmdA"/>
    <property type="match status" value="1"/>
</dbReference>
<evidence type="ECO:0008006" key="2">
    <source>
        <dbReference type="Google" id="ProtNLM"/>
    </source>
</evidence>
<name>A0A6J4HHS6_9ACTN</name>
<dbReference type="EMBL" id="CADCSY010000033">
    <property type="protein sequence ID" value="CAA9222541.1"/>
    <property type="molecule type" value="Genomic_DNA"/>
</dbReference>
<protein>
    <recommendedName>
        <fullName evidence="2">YdeI/OmpD-associated family protein</fullName>
    </recommendedName>
</protein>
<accession>A0A6J4HHS6</accession>
<evidence type="ECO:0000313" key="1">
    <source>
        <dbReference type="EMBL" id="CAA9222541.1"/>
    </source>
</evidence>